<dbReference type="EMBL" id="BGZK01000320">
    <property type="protein sequence ID" value="GBP36569.1"/>
    <property type="molecule type" value="Genomic_DNA"/>
</dbReference>
<reference evidence="1 2" key="1">
    <citation type="journal article" date="2019" name="Commun. Biol.">
        <title>The bagworm genome reveals a unique fibroin gene that provides high tensile strength.</title>
        <authorList>
            <person name="Kono N."/>
            <person name="Nakamura H."/>
            <person name="Ohtoshi R."/>
            <person name="Tomita M."/>
            <person name="Numata K."/>
            <person name="Arakawa K."/>
        </authorList>
    </citation>
    <scope>NUCLEOTIDE SEQUENCE [LARGE SCALE GENOMIC DNA]</scope>
</reference>
<protein>
    <submittedName>
        <fullName evidence="1">Uncharacterized protein</fullName>
    </submittedName>
</protein>
<comment type="caution">
    <text evidence="1">The sequence shown here is derived from an EMBL/GenBank/DDBJ whole genome shotgun (WGS) entry which is preliminary data.</text>
</comment>
<gene>
    <name evidence="1" type="ORF">EVAR_34312_1</name>
</gene>
<keyword evidence="2" id="KW-1185">Reference proteome</keyword>
<evidence type="ECO:0000313" key="1">
    <source>
        <dbReference type="EMBL" id="GBP36569.1"/>
    </source>
</evidence>
<sequence>MGRLGLGEIQLFYDSVWKDIIEQVEGFTVESQIRSSPRSVGKLQNLACNWILQGSVYMIEEETYHSALTDFLLIIIIIMWEMKSSDT</sequence>
<dbReference type="Proteomes" id="UP000299102">
    <property type="component" value="Unassembled WGS sequence"/>
</dbReference>
<accession>A0A4C1VD84</accession>
<name>A0A4C1VD84_EUMVA</name>
<dbReference type="AlphaFoldDB" id="A0A4C1VD84"/>
<proteinExistence type="predicted"/>
<organism evidence="1 2">
    <name type="scientific">Eumeta variegata</name>
    <name type="common">Bagworm moth</name>
    <name type="synonym">Eumeta japonica</name>
    <dbReference type="NCBI Taxonomy" id="151549"/>
    <lineage>
        <taxon>Eukaryota</taxon>
        <taxon>Metazoa</taxon>
        <taxon>Ecdysozoa</taxon>
        <taxon>Arthropoda</taxon>
        <taxon>Hexapoda</taxon>
        <taxon>Insecta</taxon>
        <taxon>Pterygota</taxon>
        <taxon>Neoptera</taxon>
        <taxon>Endopterygota</taxon>
        <taxon>Lepidoptera</taxon>
        <taxon>Glossata</taxon>
        <taxon>Ditrysia</taxon>
        <taxon>Tineoidea</taxon>
        <taxon>Psychidae</taxon>
        <taxon>Oiketicinae</taxon>
        <taxon>Eumeta</taxon>
    </lineage>
</organism>
<evidence type="ECO:0000313" key="2">
    <source>
        <dbReference type="Proteomes" id="UP000299102"/>
    </source>
</evidence>